<proteinExistence type="predicted"/>
<feature type="signal peptide" evidence="2">
    <location>
        <begin position="1"/>
        <end position="25"/>
    </location>
</feature>
<name>A0A3N2QDA2_9BACT</name>
<feature type="domain" description="Outer membrane lipoprotein BamD-like" evidence="3">
    <location>
        <begin position="43"/>
        <end position="223"/>
    </location>
</feature>
<reference evidence="4 5" key="1">
    <citation type="submission" date="2018-09" db="EMBL/GenBank/DDBJ databases">
        <title>Comparative Genomics of Wolbachia-Cardinium Dual Endosymbiosis in a Plant-Parasitic Nematode.</title>
        <authorList>
            <person name="Brown A.M.V."/>
            <person name="Wasala S.K."/>
            <person name="Howe D.K."/>
            <person name="Peetz A.B."/>
            <person name="Zasada I.A."/>
            <person name="Denver D.R."/>
        </authorList>
    </citation>
    <scope>NUCLEOTIDE SEQUENCE [LARGE SCALE GENOMIC DNA]</scope>
    <source>
        <strain evidence="4 5">Pp_1</strain>
    </source>
</reference>
<evidence type="ECO:0000313" key="5">
    <source>
        <dbReference type="Proteomes" id="UP000270927"/>
    </source>
</evidence>
<dbReference type="Pfam" id="PF13525">
    <property type="entry name" value="YfiO"/>
    <property type="match status" value="1"/>
</dbReference>
<protein>
    <submittedName>
        <fullName evidence="4">Outer membrane protein assembly factor BamD</fullName>
    </submittedName>
</protein>
<dbReference type="Proteomes" id="UP000270927">
    <property type="component" value="Unassembled WGS sequence"/>
</dbReference>
<keyword evidence="5" id="KW-1185">Reference proteome</keyword>
<evidence type="ECO:0000259" key="3">
    <source>
        <dbReference type="Pfam" id="PF13525"/>
    </source>
</evidence>
<evidence type="ECO:0000313" key="4">
    <source>
        <dbReference type="EMBL" id="ROT47612.1"/>
    </source>
</evidence>
<comment type="caution">
    <text evidence="4">The sequence shown here is derived from an EMBL/GenBank/DDBJ whole genome shotgun (WGS) entry which is preliminary data.</text>
</comment>
<evidence type="ECO:0000256" key="2">
    <source>
        <dbReference type="SAM" id="SignalP"/>
    </source>
</evidence>
<accession>A0A3N2QDA2</accession>
<dbReference type="InterPro" id="IPR011990">
    <property type="entry name" value="TPR-like_helical_dom_sf"/>
</dbReference>
<dbReference type="Gene3D" id="1.25.40.10">
    <property type="entry name" value="Tetratricopeptide repeat domain"/>
    <property type="match status" value="1"/>
</dbReference>
<dbReference type="InterPro" id="IPR039565">
    <property type="entry name" value="BamD-like"/>
</dbReference>
<dbReference type="AlphaFoldDB" id="A0A3N2QDA2"/>
<dbReference type="EMBL" id="RARA01000019">
    <property type="protein sequence ID" value="ROT47612.1"/>
    <property type="molecule type" value="Genomic_DNA"/>
</dbReference>
<organism evidence="4 5">
    <name type="scientific">Candidatus Cardinium hertigii</name>
    <dbReference type="NCBI Taxonomy" id="247481"/>
    <lineage>
        <taxon>Bacteria</taxon>
        <taxon>Pseudomonadati</taxon>
        <taxon>Bacteroidota</taxon>
        <taxon>Cytophagia</taxon>
        <taxon>Cytophagales</taxon>
        <taxon>Amoebophilaceae</taxon>
        <taxon>Candidatus Cardinium</taxon>
    </lineage>
</organism>
<sequence>MCRRKHIFFLLLVSCFAGYSFSLSAKREPVDKQKLILKKKEQVVRLYTRKLYAKANERIEELLLLLTSRTDRAEMLFYQAYGNYYQKNYLDASDQFHLFVKQYRSAPQAEEALFMRGYSLACEEVDTRLDQTITEDAIHCLEQYLAVYPQGRYIDRAAQTLQALQERFMKKSFENAQFYFRLGYYKAAIVALTNFEKTYPDSCFQEAVCRLLTKSHEKLAIKETTN</sequence>
<feature type="chain" id="PRO_5018304369" evidence="2">
    <location>
        <begin position="26"/>
        <end position="226"/>
    </location>
</feature>
<gene>
    <name evidence="4" type="primary">bamD</name>
    <name evidence="4" type="ORF">EDM02_01415</name>
</gene>
<dbReference type="OrthoDB" id="9770761at2"/>
<keyword evidence="1 2" id="KW-0732">Signal</keyword>
<dbReference type="RefSeq" id="WP_123662482.1">
    <property type="nucleotide sequence ID" value="NZ_RARA01000019.1"/>
</dbReference>
<evidence type="ECO:0000256" key="1">
    <source>
        <dbReference type="ARBA" id="ARBA00022729"/>
    </source>
</evidence>